<organism evidence="1 2">
    <name type="scientific">Bacillus phage vB_BsuS_PJN02</name>
    <dbReference type="NCBI Taxonomy" id="2920374"/>
    <lineage>
        <taxon>Viruses</taxon>
        <taxon>Duplodnaviria</taxon>
        <taxon>Heunggongvirae</taxon>
        <taxon>Uroviricota</taxon>
        <taxon>Caudoviricetes</taxon>
        <taxon>Heleneionescovirinae</taxon>
        <taxon>Zhangjivirus</taxon>
        <taxon>Zhangjivirus PJN02</taxon>
    </lineage>
</organism>
<evidence type="ECO:0000313" key="2">
    <source>
        <dbReference type="Proteomes" id="UP000829276"/>
    </source>
</evidence>
<dbReference type="EMBL" id="OM634653">
    <property type="protein sequence ID" value="UNH58501.1"/>
    <property type="molecule type" value="Genomic_DNA"/>
</dbReference>
<reference evidence="1" key="1">
    <citation type="submission" date="2022-02" db="EMBL/GenBank/DDBJ databases">
        <authorList>
            <person name="Nazir A."/>
            <person name="Chen Y."/>
            <person name="Liu Y."/>
        </authorList>
    </citation>
    <scope>NUCLEOTIDE SEQUENCE</scope>
</reference>
<sequence>MTKPEARVVHLKNDLKRLGFKDALRALNWMIATMNTENGYSRSDGSNYYYHLVDSTQDLINHGVRDEVTITSCILHDAIEDIEDVTFSLILEQYGYEVARVVNMVTKIDGIDYKNEINLKQYLEIILTDVRACLVKTADRKHNFSTLDATSAKHEKRQAIQTREYFIPFFKKARKNYPEYSAYFHSAKTTIVPHLKRIMKANETEDKLKKIIAELESKLEQERKRNNALEKKLRLHK</sequence>
<dbReference type="Proteomes" id="UP000829276">
    <property type="component" value="Segment"/>
</dbReference>
<accession>A0AC61TS38</accession>
<keyword evidence="2" id="KW-1185">Reference proteome</keyword>
<evidence type="ECO:0000313" key="1">
    <source>
        <dbReference type="EMBL" id="UNH58501.1"/>
    </source>
</evidence>
<name>A0AC61TS38_9CAUD</name>
<protein>
    <submittedName>
        <fullName evidence="1">GTP pyrophosphokinase</fullName>
    </submittedName>
</protein>
<proteinExistence type="predicted"/>